<dbReference type="AlphaFoldDB" id="A0AAD5V5P3"/>
<dbReference type="InterPro" id="IPR048958">
    <property type="entry name" value="Polysacc_lyase_14"/>
</dbReference>
<proteinExistence type="predicted"/>
<evidence type="ECO:0000313" key="3">
    <source>
        <dbReference type="Proteomes" id="UP001212997"/>
    </source>
</evidence>
<feature type="domain" description="Polysaccharide lyase 14" evidence="1">
    <location>
        <begin position="47"/>
        <end position="251"/>
    </location>
</feature>
<keyword evidence="3" id="KW-1185">Reference proteome</keyword>
<dbReference type="Gene3D" id="2.60.120.200">
    <property type="match status" value="1"/>
</dbReference>
<organism evidence="2 3">
    <name type="scientific">Meripilus lineatus</name>
    <dbReference type="NCBI Taxonomy" id="2056292"/>
    <lineage>
        <taxon>Eukaryota</taxon>
        <taxon>Fungi</taxon>
        <taxon>Dikarya</taxon>
        <taxon>Basidiomycota</taxon>
        <taxon>Agaricomycotina</taxon>
        <taxon>Agaricomycetes</taxon>
        <taxon>Polyporales</taxon>
        <taxon>Meripilaceae</taxon>
        <taxon>Meripilus</taxon>
    </lineage>
</organism>
<dbReference type="Pfam" id="PF21294">
    <property type="entry name" value="Polysacc_lyase_14"/>
    <property type="match status" value="1"/>
</dbReference>
<protein>
    <recommendedName>
        <fullName evidence="1">Polysaccharide lyase 14 domain-containing protein</fullName>
    </recommendedName>
</protein>
<gene>
    <name evidence="2" type="ORF">NLI96_g4040</name>
</gene>
<dbReference type="PANTHER" id="PTHR40124:SF1">
    <property type="entry name" value="DISAGGREGATASE RELATED REPEAT PROTEIN"/>
    <property type="match status" value="1"/>
</dbReference>
<dbReference type="Proteomes" id="UP001212997">
    <property type="component" value="Unassembled WGS sequence"/>
</dbReference>
<dbReference type="EMBL" id="JANAWD010000113">
    <property type="protein sequence ID" value="KAJ3486705.1"/>
    <property type="molecule type" value="Genomic_DNA"/>
</dbReference>
<reference evidence="2" key="1">
    <citation type="submission" date="2022-07" db="EMBL/GenBank/DDBJ databases">
        <title>Genome Sequence of Physisporinus lineatus.</title>
        <authorList>
            <person name="Buettner E."/>
        </authorList>
    </citation>
    <scope>NUCLEOTIDE SEQUENCE</scope>
    <source>
        <strain evidence="2">VT162</strain>
    </source>
</reference>
<comment type="caution">
    <text evidence="2">The sequence shown here is derived from an EMBL/GenBank/DDBJ whole genome shotgun (WGS) entry which is preliminary data.</text>
</comment>
<accession>A0AAD5V5P3</accession>
<evidence type="ECO:0000259" key="1">
    <source>
        <dbReference type="Pfam" id="PF21294"/>
    </source>
</evidence>
<name>A0AAD5V5P3_9APHY</name>
<evidence type="ECO:0000313" key="2">
    <source>
        <dbReference type="EMBL" id="KAJ3486705.1"/>
    </source>
</evidence>
<dbReference type="PANTHER" id="PTHR40124">
    <property type="match status" value="1"/>
</dbReference>
<sequence>MVNKPNVVYVDLSDKALGVHKVSSRTTHNLVTPPIMPYPSAEHNGITEAWEALYPEGSINPGNKEHPLGGFGFYLRGPPEFASILKQGASEVLLSYSMAFESDFAWALGGKLPGPYGGEGDSAYGCTGGRQTDRCRCFNLRLMWRKGGGGELYAYVPNLGKNMERLKEVPPKSVQHPDYGLSVGMGAFRFRSGEWVGIAQRVKLNTVGSDDGEIEVFVNGERVILATGLTLRESNESLVQGIHFQTFFGGRPLHSQSLPPRSRSHALESGHSPEWASPKAQKAWFSSVSGAILANECHGSNTFRHEDL</sequence>